<evidence type="ECO:0008006" key="3">
    <source>
        <dbReference type="Google" id="ProtNLM"/>
    </source>
</evidence>
<dbReference type="KEGG" id="sep:SE_1620"/>
<dbReference type="EMBL" id="AE015929">
    <property type="protein sequence ID" value="AAO05219.1"/>
    <property type="molecule type" value="Genomic_DNA"/>
</dbReference>
<organism evidence="1 2">
    <name type="scientific">Staphylococcus epidermidis (strain ATCC 12228 / FDA PCI 1200)</name>
    <dbReference type="NCBI Taxonomy" id="176280"/>
    <lineage>
        <taxon>Bacteria</taxon>
        <taxon>Bacillati</taxon>
        <taxon>Bacillota</taxon>
        <taxon>Bacilli</taxon>
        <taxon>Bacillales</taxon>
        <taxon>Staphylococcaceae</taxon>
        <taxon>Staphylococcus</taxon>
    </lineage>
</organism>
<evidence type="ECO:0000313" key="2">
    <source>
        <dbReference type="Proteomes" id="UP000001411"/>
    </source>
</evidence>
<reference evidence="1 2" key="1">
    <citation type="journal article" date="2003" name="Mol. Microbiol.">
        <title>Genome-based analysis of virulence genes in a non-biofilm-forming Staphylococcus epidermidis strain (ATCC 12228).</title>
        <authorList>
            <person name="Zhang Y.Q."/>
            <person name="Ren S.X."/>
            <person name="Li H.L."/>
            <person name="Wang Y.X."/>
            <person name="Fu G."/>
            <person name="Yang J."/>
            <person name="Qin Z.Q."/>
            <person name="Miao Y.G."/>
            <person name="Wang W.Y."/>
            <person name="Chen R.S."/>
            <person name="Shen Y."/>
            <person name="Chen Z."/>
            <person name="Yuan Z.H."/>
            <person name="Zhao G.P."/>
            <person name="Qu D."/>
            <person name="Danchin A."/>
            <person name="Wen Y.M."/>
        </authorList>
    </citation>
    <scope>NUCLEOTIDE SEQUENCE [LARGE SCALE GENOMIC DNA]</scope>
    <source>
        <strain evidence="2">ATCC 12228 / FDA PCI 1200</strain>
    </source>
</reference>
<evidence type="ECO:0000313" key="1">
    <source>
        <dbReference type="EMBL" id="AAO05219.1"/>
    </source>
</evidence>
<dbReference type="HOGENOM" id="CLU_2453168_0_0_9"/>
<dbReference type="Pfam" id="PF14595">
    <property type="entry name" value="Thioredoxin_9"/>
    <property type="match status" value="1"/>
</dbReference>
<name>A0A0H2VHC3_STAES</name>
<proteinExistence type="predicted"/>
<dbReference type="eggNOG" id="COG0526">
    <property type="taxonomic scope" value="Bacteria"/>
</dbReference>
<dbReference type="OrthoDB" id="6120799at2"/>
<dbReference type="Proteomes" id="UP000001411">
    <property type="component" value="Chromosome"/>
</dbReference>
<sequence length="101" mass="11945">MLIIKEDWCGDAMMNIPILKHTIEFLNIIARVFHRDDDTHLIDQYLTNGKSRAIPIFVFMNDSFEQLTVWRPRAKKYKVLSIKLEVINCQIKPILILIFTQ</sequence>
<dbReference type="PATRIC" id="fig|176280.10.peg.1585"/>
<gene>
    <name evidence="1" type="ordered locus">SE_1620</name>
</gene>
<dbReference type="Gene3D" id="3.40.30.10">
    <property type="entry name" value="Glutaredoxin"/>
    <property type="match status" value="1"/>
</dbReference>
<accession>A0A0H2VHC3</accession>
<protein>
    <recommendedName>
        <fullName evidence="3">Thioredoxin family protein</fullName>
    </recommendedName>
</protein>
<dbReference type="AlphaFoldDB" id="A0A0H2VHC3"/>